<keyword evidence="3" id="KW-1185">Reference proteome</keyword>
<dbReference type="RefSeq" id="WP_222988943.1">
    <property type="nucleotide sequence ID" value="NZ_JAINVV010000003.1"/>
</dbReference>
<organism evidence="2 3">
    <name type="scientific">Sphingomonas colocasiae</name>
    <dbReference type="NCBI Taxonomy" id="1848973"/>
    <lineage>
        <taxon>Bacteria</taxon>
        <taxon>Pseudomonadati</taxon>
        <taxon>Pseudomonadota</taxon>
        <taxon>Alphaproteobacteria</taxon>
        <taxon>Sphingomonadales</taxon>
        <taxon>Sphingomonadaceae</taxon>
        <taxon>Sphingomonas</taxon>
    </lineage>
</organism>
<proteinExistence type="predicted"/>
<accession>A0ABS7PKU6</accession>
<gene>
    <name evidence="2" type="ORF">K7G82_06160</name>
</gene>
<reference evidence="2 3" key="1">
    <citation type="submission" date="2021-08" db="EMBL/GenBank/DDBJ databases">
        <authorList>
            <person name="Tuo L."/>
        </authorList>
    </citation>
    <scope>NUCLEOTIDE SEQUENCE [LARGE SCALE GENOMIC DNA]</scope>
    <source>
        <strain evidence="2 3">JCM 31229</strain>
    </source>
</reference>
<comment type="caution">
    <text evidence="2">The sequence shown here is derived from an EMBL/GenBank/DDBJ whole genome shotgun (WGS) entry which is preliminary data.</text>
</comment>
<evidence type="ECO:0000313" key="3">
    <source>
        <dbReference type="Proteomes" id="UP000706039"/>
    </source>
</evidence>
<dbReference type="Proteomes" id="UP000706039">
    <property type="component" value="Unassembled WGS sequence"/>
</dbReference>
<name>A0ABS7PKU6_9SPHN</name>
<evidence type="ECO:0000313" key="2">
    <source>
        <dbReference type="EMBL" id="MBY8821866.1"/>
    </source>
</evidence>
<feature type="region of interest" description="Disordered" evidence="1">
    <location>
        <begin position="24"/>
        <end position="47"/>
    </location>
</feature>
<evidence type="ECO:0008006" key="4">
    <source>
        <dbReference type="Google" id="ProtNLM"/>
    </source>
</evidence>
<evidence type="ECO:0000256" key="1">
    <source>
        <dbReference type="SAM" id="MobiDB-lite"/>
    </source>
</evidence>
<sequence>MSSLWWMIPIGAFMLWCVVQFIRGGDGPSDRNEDSTSMYDSGRDYSD</sequence>
<dbReference type="EMBL" id="JAINVV010000003">
    <property type="protein sequence ID" value="MBY8821866.1"/>
    <property type="molecule type" value="Genomic_DNA"/>
</dbReference>
<protein>
    <recommendedName>
        <fullName evidence="4">Cbb3-type cytochrome oxidase assembly protein CcoS</fullName>
    </recommendedName>
</protein>